<dbReference type="Gene3D" id="2.170.260.10">
    <property type="entry name" value="paz domain"/>
    <property type="match status" value="1"/>
</dbReference>
<evidence type="ECO:0000256" key="1">
    <source>
        <dbReference type="SAM" id="MobiDB-lite"/>
    </source>
</evidence>
<protein>
    <submittedName>
        <fullName evidence="3">Piwi domain-containing protein</fullName>
    </submittedName>
</protein>
<proteinExistence type="predicted"/>
<dbReference type="Pfam" id="PF16487">
    <property type="entry name" value="ArgoMid"/>
    <property type="match status" value="1"/>
</dbReference>
<gene>
    <name evidence="3" type="ORF">BDY21DRAFT_281854</name>
</gene>
<dbReference type="Gene3D" id="3.30.420.10">
    <property type="entry name" value="Ribonuclease H-like superfamily/Ribonuclease H"/>
    <property type="match status" value="1"/>
</dbReference>
<dbReference type="Pfam" id="PF02171">
    <property type="entry name" value="Piwi"/>
    <property type="match status" value="1"/>
</dbReference>
<dbReference type="EMBL" id="MU001675">
    <property type="protein sequence ID" value="KAF2459512.1"/>
    <property type="molecule type" value="Genomic_DNA"/>
</dbReference>
<dbReference type="InterPro" id="IPR036397">
    <property type="entry name" value="RNaseH_sf"/>
</dbReference>
<dbReference type="Pfam" id="PF02170">
    <property type="entry name" value="PAZ"/>
    <property type="match status" value="1"/>
</dbReference>
<dbReference type="InterPro" id="IPR032472">
    <property type="entry name" value="ArgoL2"/>
</dbReference>
<dbReference type="SUPFAM" id="SSF101690">
    <property type="entry name" value="PAZ domain"/>
    <property type="match status" value="1"/>
</dbReference>
<dbReference type="Gene3D" id="3.40.50.2300">
    <property type="match status" value="1"/>
</dbReference>
<reference evidence="3" key="1">
    <citation type="journal article" date="2020" name="Stud. Mycol.">
        <title>101 Dothideomycetes genomes: a test case for predicting lifestyles and emergence of pathogens.</title>
        <authorList>
            <person name="Haridas S."/>
            <person name="Albert R."/>
            <person name="Binder M."/>
            <person name="Bloem J."/>
            <person name="Labutti K."/>
            <person name="Salamov A."/>
            <person name="Andreopoulos B."/>
            <person name="Baker S."/>
            <person name="Barry K."/>
            <person name="Bills G."/>
            <person name="Bluhm B."/>
            <person name="Cannon C."/>
            <person name="Castanera R."/>
            <person name="Culley D."/>
            <person name="Daum C."/>
            <person name="Ezra D."/>
            <person name="Gonzalez J."/>
            <person name="Henrissat B."/>
            <person name="Kuo A."/>
            <person name="Liang C."/>
            <person name="Lipzen A."/>
            <person name="Lutzoni F."/>
            <person name="Magnuson J."/>
            <person name="Mondo S."/>
            <person name="Nolan M."/>
            <person name="Ohm R."/>
            <person name="Pangilinan J."/>
            <person name="Park H.-J."/>
            <person name="Ramirez L."/>
            <person name="Alfaro M."/>
            <person name="Sun H."/>
            <person name="Tritt A."/>
            <person name="Yoshinaga Y."/>
            <person name="Zwiers L.-H."/>
            <person name="Turgeon B."/>
            <person name="Goodwin S."/>
            <person name="Spatafora J."/>
            <person name="Crous P."/>
            <person name="Grigoriev I."/>
        </authorList>
    </citation>
    <scope>NUCLEOTIDE SEQUENCE</scope>
    <source>
        <strain evidence="3">ATCC 16933</strain>
    </source>
</reference>
<dbReference type="InterPro" id="IPR014811">
    <property type="entry name" value="ArgoL1"/>
</dbReference>
<keyword evidence="4" id="KW-1185">Reference proteome</keyword>
<evidence type="ECO:0000313" key="4">
    <source>
        <dbReference type="Proteomes" id="UP000799766"/>
    </source>
</evidence>
<feature type="region of interest" description="Disordered" evidence="1">
    <location>
        <begin position="849"/>
        <end position="877"/>
    </location>
</feature>
<dbReference type="GO" id="GO:0003723">
    <property type="term" value="F:RNA binding"/>
    <property type="evidence" value="ECO:0007669"/>
    <property type="project" value="InterPro"/>
</dbReference>
<evidence type="ECO:0000259" key="2">
    <source>
        <dbReference type="PROSITE" id="PS50822"/>
    </source>
</evidence>
<dbReference type="InterPro" id="IPR032474">
    <property type="entry name" value="Argonaute_N"/>
</dbReference>
<dbReference type="SMART" id="SM00950">
    <property type="entry name" value="Piwi"/>
    <property type="match status" value="1"/>
</dbReference>
<dbReference type="PANTHER" id="PTHR22891">
    <property type="entry name" value="EUKARYOTIC TRANSLATION INITIATION FACTOR 2C"/>
    <property type="match status" value="1"/>
</dbReference>
<sequence>MDLGMDGWSLARGFGRPQNLPRRPPKPCPLGQEINVGLNMFPVINMPTRKVYQYDVQVGSGAEKRPVVRAVWTSKAVKNMLGPGWVFDGNRIAWALNNNKSEYRVTVDLDKERGFVPKQEKNIGRNTFKTFIRLTNEVKFDALNGYLKKQADFDNKCLEAVNFLEHLMQEEPSRKFIQIKKSFFEPTPEHRADLSCGVEAAKGVFSSLKIVHSGGGPIPARLAVNVDVANGTFWRVCPLVDLVTAQMRCRDRYELGALFVSERGKKWRQTRMYHECKRLRKIRVDYYHRGISGPQPLVVKEIVDKTPEQHDFTYVRRHEDTNEILETKQVNVQHYFRWRYQIGIQSNLPLVEVTKKGVMVPMEMLHMQKNQRFPYKLNETQTSAMIKFAVTPPSQRWAAIQNGVKMLNWQGDAHLKNFGLGISPQNAVVKARLLPPPDIKFHSTSQKVLGGKAQSGRWSIQNTKFLEPNTEPLDSWGFAVIQDRQSVNSDQTAAFMNKFISIYRAHGGRVTNARPAVFPISLTRGGEMIKDAMQQTTKGCHGKRPQIIFFILPWKNADLYNRIKKSCECRFGIMSQCLQAAHVQRCQDQYISNVCLKVNTKMGGATCVAVGKYGQITTRKTPGDVMIMGADVSHGAPGSEQGSMAALTFSFDHAFTRYAAVVQTNGVRTEIIATENMYLARDYIYKWMTDINKGRMPERLIYIRDGVAESQYGAVLGSEIRDLKDVLRGIGDASNVKLVVLIASKRHHIRFFPQGNAGDRNGNPKPGTLVETACTSPFEFDWYQCAHSAIKGTARPVHYYCLLNEANMPAEEIQQMVFEHSFQYCRATTPVSLHPAIYYAHLASNRAKSHENKSTISSGKENKPAKIGPDGKPIMDEHGKKVVDDSSSMSGMPAPLLQMYHEKGYRKLDWAMWYV</sequence>
<dbReference type="Pfam" id="PF08699">
    <property type="entry name" value="ArgoL1"/>
    <property type="match status" value="1"/>
</dbReference>
<dbReference type="InterPro" id="IPR012337">
    <property type="entry name" value="RNaseH-like_sf"/>
</dbReference>
<dbReference type="InterPro" id="IPR003100">
    <property type="entry name" value="PAZ_dom"/>
</dbReference>
<dbReference type="InterPro" id="IPR032473">
    <property type="entry name" value="Argonaute_Mid_dom"/>
</dbReference>
<dbReference type="SMART" id="SM01163">
    <property type="entry name" value="DUF1785"/>
    <property type="match status" value="1"/>
</dbReference>
<dbReference type="OrthoDB" id="10252740at2759"/>
<organism evidence="3 4">
    <name type="scientific">Lineolata rhizophorae</name>
    <dbReference type="NCBI Taxonomy" id="578093"/>
    <lineage>
        <taxon>Eukaryota</taxon>
        <taxon>Fungi</taxon>
        <taxon>Dikarya</taxon>
        <taxon>Ascomycota</taxon>
        <taxon>Pezizomycotina</taxon>
        <taxon>Dothideomycetes</taxon>
        <taxon>Dothideomycetes incertae sedis</taxon>
        <taxon>Lineolatales</taxon>
        <taxon>Lineolataceae</taxon>
        <taxon>Lineolata</taxon>
    </lineage>
</organism>
<dbReference type="SUPFAM" id="SSF53098">
    <property type="entry name" value="Ribonuclease H-like"/>
    <property type="match status" value="1"/>
</dbReference>
<dbReference type="Pfam" id="PF16488">
    <property type="entry name" value="ArgoL2"/>
    <property type="match status" value="1"/>
</dbReference>
<dbReference type="Pfam" id="PF16486">
    <property type="entry name" value="ArgoN"/>
    <property type="match status" value="1"/>
</dbReference>
<feature type="domain" description="Piwi" evidence="2">
    <location>
        <begin position="547"/>
        <end position="852"/>
    </location>
</feature>
<dbReference type="InterPro" id="IPR003165">
    <property type="entry name" value="Piwi"/>
</dbReference>
<evidence type="ECO:0000313" key="3">
    <source>
        <dbReference type="EMBL" id="KAF2459512.1"/>
    </source>
</evidence>
<accession>A0A6A6P6Y9</accession>
<dbReference type="Proteomes" id="UP000799766">
    <property type="component" value="Unassembled WGS sequence"/>
</dbReference>
<dbReference type="AlphaFoldDB" id="A0A6A6P6Y9"/>
<name>A0A6A6P6Y9_9PEZI</name>
<dbReference type="PROSITE" id="PS50822">
    <property type="entry name" value="PIWI"/>
    <property type="match status" value="1"/>
</dbReference>
<dbReference type="InterPro" id="IPR036085">
    <property type="entry name" value="PAZ_dom_sf"/>
</dbReference>